<dbReference type="InterPro" id="IPR036249">
    <property type="entry name" value="Thioredoxin-like_sf"/>
</dbReference>
<dbReference type="SUPFAM" id="SSF52833">
    <property type="entry name" value="Thioredoxin-like"/>
    <property type="match status" value="1"/>
</dbReference>
<dbReference type="PROSITE" id="PS51257">
    <property type="entry name" value="PROKAR_LIPOPROTEIN"/>
    <property type="match status" value="1"/>
</dbReference>
<reference evidence="1" key="1">
    <citation type="submission" date="2016-10" db="EMBL/GenBank/DDBJ databases">
        <authorList>
            <person name="de Groot N.N."/>
        </authorList>
    </citation>
    <scope>NUCLEOTIDE SEQUENCE</scope>
</reference>
<dbReference type="AlphaFoldDB" id="A0A1W1BFB9"/>
<gene>
    <name evidence="1" type="ORF">MNB_SV-12-466</name>
</gene>
<evidence type="ECO:0008006" key="2">
    <source>
        <dbReference type="Google" id="ProtNLM"/>
    </source>
</evidence>
<evidence type="ECO:0000313" key="1">
    <source>
        <dbReference type="EMBL" id="SFV52187.1"/>
    </source>
</evidence>
<accession>A0A1W1BFB9</accession>
<organism evidence="1">
    <name type="scientific">hydrothermal vent metagenome</name>
    <dbReference type="NCBI Taxonomy" id="652676"/>
    <lineage>
        <taxon>unclassified sequences</taxon>
        <taxon>metagenomes</taxon>
        <taxon>ecological metagenomes</taxon>
    </lineage>
</organism>
<proteinExistence type="predicted"/>
<dbReference type="EMBL" id="FPHE01000029">
    <property type="protein sequence ID" value="SFV52187.1"/>
    <property type="molecule type" value="Genomic_DNA"/>
</dbReference>
<name>A0A1W1BFB9_9ZZZZ</name>
<protein>
    <recommendedName>
        <fullName evidence="2">Thioredoxin-like fold domain-containing protein</fullName>
    </recommendedName>
</protein>
<sequence>MLQKYLILLIIPLLFISCTSTEEQRGKSPKESVEKIKPEDIPKTITMLFVTQPHCPSCERLEETMKLEKPAKLIQNYFTKKKVYLGEKLPDGLIPPNGTPTVYFLGYKDTPLLEPMVGEKDEENLMMFLEDALFEFQNAYGINLQESKENNDSI</sequence>